<accession>A0A3S4W253</accession>
<reference evidence="1 2" key="1">
    <citation type="submission" date="2018-12" db="EMBL/GenBank/DDBJ databases">
        <authorList>
            <consortium name="Pathogen Informatics"/>
        </authorList>
    </citation>
    <scope>NUCLEOTIDE SEQUENCE [LARGE SCALE GENOMIC DNA]</scope>
    <source>
        <strain evidence="1 2">NCTC11951</strain>
    </source>
</reference>
<protein>
    <submittedName>
        <fullName evidence="1">Uncharacterized protein</fullName>
    </submittedName>
</protein>
<evidence type="ECO:0000313" key="1">
    <source>
        <dbReference type="EMBL" id="VEG60819.1"/>
    </source>
</evidence>
<sequence length="30" mass="3507">MKNNPYFKEVELNVNVASVNCLKMYQVMSL</sequence>
<dbReference type="EMBL" id="LR134359">
    <property type="protein sequence ID" value="VEG60819.1"/>
    <property type="molecule type" value="Genomic_DNA"/>
</dbReference>
<organism evidence="1 2">
    <name type="scientific">Campylobacter jejuni subsp. doylei</name>
    <dbReference type="NCBI Taxonomy" id="32021"/>
    <lineage>
        <taxon>Bacteria</taxon>
        <taxon>Pseudomonadati</taxon>
        <taxon>Campylobacterota</taxon>
        <taxon>Epsilonproteobacteria</taxon>
        <taxon>Campylobacterales</taxon>
        <taxon>Campylobacteraceae</taxon>
        <taxon>Campylobacter</taxon>
    </lineage>
</organism>
<dbReference type="AlphaFoldDB" id="A0A3S4W253"/>
<proteinExistence type="predicted"/>
<name>A0A3S4W253_CAMJU</name>
<dbReference type="Proteomes" id="UP000275504">
    <property type="component" value="Chromosome"/>
</dbReference>
<gene>
    <name evidence="1" type="ORF">NCTC11951_00462</name>
</gene>
<evidence type="ECO:0000313" key="2">
    <source>
        <dbReference type="Proteomes" id="UP000275504"/>
    </source>
</evidence>